<evidence type="ECO:0000256" key="2">
    <source>
        <dbReference type="ARBA" id="ARBA00022980"/>
    </source>
</evidence>
<keyword evidence="3" id="KW-0687">Ribonucleoprotein</keyword>
<evidence type="ECO:0000313" key="4">
    <source>
        <dbReference type="EMBL" id="AJH65866.1"/>
    </source>
</evidence>
<geneLocation type="plastid" evidence="4"/>
<protein>
    <submittedName>
        <fullName evidence="4">50S ribosomal protein L23</fullName>
    </submittedName>
</protein>
<proteinExistence type="inferred from homology"/>
<keyword evidence="2 4" id="KW-0689">Ribosomal protein</keyword>
<gene>
    <name evidence="4" type="primary">rpl23</name>
</gene>
<dbReference type="InterPro" id="IPR013025">
    <property type="entry name" value="Ribosomal_uL23-like"/>
</dbReference>
<reference evidence="4" key="1">
    <citation type="journal article" date="2015" name="J. Phycol.">
        <title>The Choreocolax polysiphoniae plastid forces a reevaluation of the evolutionary pathways to parasitism in red algae.</title>
        <authorList>
            <person name="Salomaki E.D."/>
            <person name="Nickles K.R."/>
            <person name="Lane C.E."/>
        </authorList>
    </citation>
    <scope>NUCLEOTIDE SEQUENCE</scope>
</reference>
<dbReference type="Pfam" id="PF00276">
    <property type="entry name" value="Ribosomal_L23"/>
    <property type="match status" value="1"/>
</dbReference>
<dbReference type="SUPFAM" id="SSF54189">
    <property type="entry name" value="Ribosomal proteins S24e, L23 and L15e"/>
    <property type="match status" value="1"/>
</dbReference>
<dbReference type="EMBL" id="KP308096">
    <property type="protein sequence ID" value="AJH65866.1"/>
    <property type="molecule type" value="Genomic_DNA"/>
</dbReference>
<dbReference type="GO" id="GO:0006412">
    <property type="term" value="P:translation"/>
    <property type="evidence" value="ECO:0007669"/>
    <property type="project" value="InterPro"/>
</dbReference>
<accession>A0A0B5W5J5</accession>
<organism evidence="4">
    <name type="scientific">Choreocolax polysiphoniae</name>
    <dbReference type="NCBI Taxonomy" id="282351"/>
    <lineage>
        <taxon>Eukaryota</taxon>
        <taxon>Rhodophyta</taxon>
        <taxon>Florideophyceae</taxon>
        <taxon>Rhodymeniophycidae</taxon>
        <taxon>Gigartinales</taxon>
        <taxon>Choreocolacaceae</taxon>
        <taxon>Choreocolax</taxon>
    </lineage>
</organism>
<dbReference type="AlphaFoldDB" id="A0A0B5W5J5"/>
<keyword evidence="4" id="KW-0934">Plastid</keyword>
<name>A0A0B5W5J5_9FLOR</name>
<dbReference type="GO" id="GO:0003735">
    <property type="term" value="F:structural constituent of ribosome"/>
    <property type="evidence" value="ECO:0007669"/>
    <property type="project" value="InterPro"/>
</dbReference>
<evidence type="ECO:0000256" key="1">
    <source>
        <dbReference type="ARBA" id="ARBA00006700"/>
    </source>
</evidence>
<comment type="similarity">
    <text evidence="1">Belongs to the universal ribosomal protein uL23 family.</text>
</comment>
<dbReference type="InterPro" id="IPR012678">
    <property type="entry name" value="Ribosomal_uL23/eL15/eS24_sf"/>
</dbReference>
<dbReference type="Gene3D" id="3.30.70.330">
    <property type="match status" value="1"/>
</dbReference>
<evidence type="ECO:0000256" key="3">
    <source>
        <dbReference type="ARBA" id="ARBA00023274"/>
    </source>
</evidence>
<dbReference type="InterPro" id="IPR012677">
    <property type="entry name" value="Nucleotide-bd_a/b_plait_sf"/>
</dbReference>
<sequence>MIITNTIEQIIDIIKQPIITEKIIKNNIYSFNVIRTSNKNEIKKIIEYIFDVQIQTINIINSPCKKKTKKKVKRKILKCKKVMITLMQNYKINLF</sequence>
<dbReference type="GO" id="GO:0005840">
    <property type="term" value="C:ribosome"/>
    <property type="evidence" value="ECO:0007669"/>
    <property type="project" value="UniProtKB-KW"/>
</dbReference>
<dbReference type="GO" id="GO:1990904">
    <property type="term" value="C:ribonucleoprotein complex"/>
    <property type="evidence" value="ECO:0007669"/>
    <property type="project" value="UniProtKB-KW"/>
</dbReference>
<dbReference type="GeneID" id="23629438"/>
<dbReference type="RefSeq" id="YP_009122108.1">
    <property type="nucleotide sequence ID" value="NC_026522.1"/>
</dbReference>